<dbReference type="EMBL" id="RQFU01000023">
    <property type="protein sequence ID" value="TGL17527.1"/>
    <property type="molecule type" value="Genomic_DNA"/>
</dbReference>
<dbReference type="InterPro" id="IPR009057">
    <property type="entry name" value="Homeodomain-like_sf"/>
</dbReference>
<protein>
    <submittedName>
        <fullName evidence="2">TetR/AcrR family transcriptional regulator</fullName>
    </submittedName>
</protein>
<evidence type="ECO:0000313" key="2">
    <source>
        <dbReference type="EMBL" id="TGL17527.1"/>
    </source>
</evidence>
<reference evidence="3" key="1">
    <citation type="journal article" date="2019" name="PLoS Negl. Trop. Dis.">
        <title>Revisiting the worldwide diversity of Leptospira species in the environment.</title>
        <authorList>
            <person name="Vincent A.T."/>
            <person name="Schiettekatte O."/>
            <person name="Bourhy P."/>
            <person name="Veyrier F.J."/>
            <person name="Picardeau M."/>
        </authorList>
    </citation>
    <scope>NUCLEOTIDE SEQUENCE [LARGE SCALE GENOMIC DNA]</scope>
    <source>
        <strain evidence="3">201800272</strain>
    </source>
</reference>
<dbReference type="InterPro" id="IPR049484">
    <property type="entry name" value="Rv0078-like_C"/>
</dbReference>
<dbReference type="Gene3D" id="1.10.357.10">
    <property type="entry name" value="Tetracycline Repressor, domain 2"/>
    <property type="match status" value="1"/>
</dbReference>
<organism evidence="2 3">
    <name type="scientific">Leptospira yanagawae</name>
    <dbReference type="NCBI Taxonomy" id="293069"/>
    <lineage>
        <taxon>Bacteria</taxon>
        <taxon>Pseudomonadati</taxon>
        <taxon>Spirochaetota</taxon>
        <taxon>Spirochaetia</taxon>
        <taxon>Leptospirales</taxon>
        <taxon>Leptospiraceae</taxon>
        <taxon>Leptospira</taxon>
    </lineage>
</organism>
<dbReference type="SUPFAM" id="SSF46689">
    <property type="entry name" value="Homeodomain-like"/>
    <property type="match status" value="1"/>
</dbReference>
<comment type="caution">
    <text evidence="2">The sequence shown here is derived from an EMBL/GenBank/DDBJ whole genome shotgun (WGS) entry which is preliminary data.</text>
</comment>
<accession>A0ABY2LXR1</accession>
<dbReference type="Pfam" id="PF21351">
    <property type="entry name" value="TetR_C_41"/>
    <property type="match status" value="1"/>
</dbReference>
<name>A0ABY2LXR1_9LEPT</name>
<feature type="domain" description="Transcriptional regulator Rv0078-like C-terminal" evidence="1">
    <location>
        <begin position="65"/>
        <end position="172"/>
    </location>
</feature>
<dbReference type="Proteomes" id="UP000298200">
    <property type="component" value="Unassembled WGS sequence"/>
</dbReference>
<keyword evidence="3" id="KW-1185">Reference proteome</keyword>
<proteinExistence type="predicted"/>
<evidence type="ECO:0000313" key="3">
    <source>
        <dbReference type="Proteomes" id="UP000298200"/>
    </source>
</evidence>
<sequence>MQNFYAIHTVHLSYGCSLSSGRLNTRSLYHHFGNKEGLLEAVILQLDEELGKVILEEWNSHSDEWKGLLSCCELSLKMAMDPVIKKIYHTEGRFVLGERVREIDAKSSIRPMAAVIENLIREGKLKKVDPETLARQINALLMESAIFISESENPKLTYSLAIDSFRIIMEGLRTR</sequence>
<gene>
    <name evidence="2" type="ORF">EHQ46_16450</name>
</gene>
<evidence type="ECO:0000259" key="1">
    <source>
        <dbReference type="Pfam" id="PF21351"/>
    </source>
</evidence>